<dbReference type="InterPro" id="IPR002698">
    <property type="entry name" value="FTHF_cligase"/>
</dbReference>
<dbReference type="Proteomes" id="UP001597262">
    <property type="component" value="Unassembled WGS sequence"/>
</dbReference>
<gene>
    <name evidence="5" type="ORF">ACFQ3W_02255</name>
</gene>
<protein>
    <recommendedName>
        <fullName evidence="4">5-formyltetrahydrofolate cyclo-ligase</fullName>
        <ecNumber evidence="4">6.3.3.2</ecNumber>
    </recommendedName>
</protein>
<dbReference type="EMBL" id="JBHTLM010000001">
    <property type="protein sequence ID" value="MFD1175133.1"/>
    <property type="molecule type" value="Genomic_DNA"/>
</dbReference>
<comment type="similarity">
    <text evidence="1 4">Belongs to the 5-formyltetrahydrofolate cyclo-ligase family.</text>
</comment>
<dbReference type="PIRSF" id="PIRSF006806">
    <property type="entry name" value="FTHF_cligase"/>
    <property type="match status" value="1"/>
</dbReference>
<dbReference type="Gene3D" id="3.40.50.10420">
    <property type="entry name" value="NagB/RpiA/CoA transferase-like"/>
    <property type="match status" value="1"/>
</dbReference>
<dbReference type="NCBIfam" id="TIGR02727">
    <property type="entry name" value="MTHFS_bact"/>
    <property type="match status" value="1"/>
</dbReference>
<evidence type="ECO:0000313" key="6">
    <source>
        <dbReference type="Proteomes" id="UP001597262"/>
    </source>
</evidence>
<keyword evidence="3 4" id="KW-0067">ATP-binding</keyword>
<evidence type="ECO:0000256" key="1">
    <source>
        <dbReference type="ARBA" id="ARBA00010638"/>
    </source>
</evidence>
<dbReference type="PANTHER" id="PTHR23407">
    <property type="entry name" value="ATPASE INHIBITOR/5-FORMYLTETRAHYDROFOLATE CYCLO-LIGASE"/>
    <property type="match status" value="1"/>
</dbReference>
<evidence type="ECO:0000313" key="5">
    <source>
        <dbReference type="EMBL" id="MFD1175133.1"/>
    </source>
</evidence>
<name>A0ABW3RS74_9BACL</name>
<organism evidence="5 6">
    <name type="scientific">Paenibacillus puldeungensis</name>
    <dbReference type="NCBI Taxonomy" id="696536"/>
    <lineage>
        <taxon>Bacteria</taxon>
        <taxon>Bacillati</taxon>
        <taxon>Bacillota</taxon>
        <taxon>Bacilli</taxon>
        <taxon>Bacillales</taxon>
        <taxon>Paenibacillaceae</taxon>
        <taxon>Paenibacillus</taxon>
    </lineage>
</organism>
<sequence length="236" mass="26461">MARYAPCEADYRHFTRRGKGKDMSLVDAKKELRQQMQERRAQIPEASRTEQSRMASLLAEKEILTPLRQKRGGRLTLFCYVSFRDEPDTRLLIRSCLNHGDRLLVPKISANRSLSLYEIAGEADLTPGTWGILEPKDSAKLFPPSQYAQIDVVVVPGLAYDTSGGRIGFGAGYYDRFVSELNAQSGGSSRTLFAGLALREQVISQAIPMERHDIRLNVLFTADGMIFMNESSVKLK</sequence>
<dbReference type="EC" id="6.3.3.2" evidence="4"/>
<dbReference type="PANTHER" id="PTHR23407:SF1">
    <property type="entry name" value="5-FORMYLTETRAHYDROFOLATE CYCLO-LIGASE"/>
    <property type="match status" value="1"/>
</dbReference>
<keyword evidence="5" id="KW-0436">Ligase</keyword>
<dbReference type="RefSeq" id="WP_379316164.1">
    <property type="nucleotide sequence ID" value="NZ_JBHTLM010000001.1"/>
</dbReference>
<evidence type="ECO:0000256" key="3">
    <source>
        <dbReference type="ARBA" id="ARBA00022840"/>
    </source>
</evidence>
<keyword evidence="4" id="KW-0479">Metal-binding</keyword>
<accession>A0ABW3RS74</accession>
<comment type="cofactor">
    <cofactor evidence="4">
        <name>Mg(2+)</name>
        <dbReference type="ChEBI" id="CHEBI:18420"/>
    </cofactor>
</comment>
<reference evidence="6" key="1">
    <citation type="journal article" date="2019" name="Int. J. Syst. Evol. Microbiol.">
        <title>The Global Catalogue of Microorganisms (GCM) 10K type strain sequencing project: providing services to taxonomists for standard genome sequencing and annotation.</title>
        <authorList>
            <consortium name="The Broad Institute Genomics Platform"/>
            <consortium name="The Broad Institute Genome Sequencing Center for Infectious Disease"/>
            <person name="Wu L."/>
            <person name="Ma J."/>
        </authorList>
    </citation>
    <scope>NUCLEOTIDE SEQUENCE [LARGE SCALE GENOMIC DNA]</scope>
    <source>
        <strain evidence="6">CCUG 59189</strain>
    </source>
</reference>
<keyword evidence="2 4" id="KW-0547">Nucleotide-binding</keyword>
<comment type="catalytic activity">
    <reaction evidence="4">
        <text>(6S)-5-formyl-5,6,7,8-tetrahydrofolate + ATP = (6R)-5,10-methenyltetrahydrofolate + ADP + phosphate</text>
        <dbReference type="Rhea" id="RHEA:10488"/>
        <dbReference type="ChEBI" id="CHEBI:30616"/>
        <dbReference type="ChEBI" id="CHEBI:43474"/>
        <dbReference type="ChEBI" id="CHEBI:57455"/>
        <dbReference type="ChEBI" id="CHEBI:57457"/>
        <dbReference type="ChEBI" id="CHEBI:456216"/>
        <dbReference type="EC" id="6.3.3.2"/>
    </reaction>
</comment>
<evidence type="ECO:0000256" key="4">
    <source>
        <dbReference type="RuleBase" id="RU361279"/>
    </source>
</evidence>
<evidence type="ECO:0000256" key="2">
    <source>
        <dbReference type="ARBA" id="ARBA00022741"/>
    </source>
</evidence>
<dbReference type="GO" id="GO:0030272">
    <property type="term" value="F:5-formyltetrahydrofolate cyclo-ligase activity"/>
    <property type="evidence" value="ECO:0007669"/>
    <property type="project" value="UniProtKB-EC"/>
</dbReference>
<comment type="caution">
    <text evidence="5">The sequence shown here is derived from an EMBL/GenBank/DDBJ whole genome shotgun (WGS) entry which is preliminary data.</text>
</comment>
<dbReference type="Pfam" id="PF01812">
    <property type="entry name" value="5-FTHF_cyc-lig"/>
    <property type="match status" value="1"/>
</dbReference>
<keyword evidence="4" id="KW-0460">Magnesium</keyword>
<proteinExistence type="inferred from homology"/>
<dbReference type="InterPro" id="IPR037171">
    <property type="entry name" value="NagB/RpiA_transferase-like"/>
</dbReference>
<keyword evidence="6" id="KW-1185">Reference proteome</keyword>
<dbReference type="SUPFAM" id="SSF100950">
    <property type="entry name" value="NagB/RpiA/CoA transferase-like"/>
    <property type="match status" value="1"/>
</dbReference>
<dbReference type="InterPro" id="IPR024185">
    <property type="entry name" value="FTHF_cligase-like_sf"/>
</dbReference>